<dbReference type="PANTHER" id="PTHR47691:SF3">
    <property type="entry name" value="HTH-TYPE TRANSCRIPTIONAL REGULATOR RV0890C-RELATED"/>
    <property type="match status" value="1"/>
</dbReference>
<feature type="non-terminal residue" evidence="2">
    <location>
        <position position="277"/>
    </location>
</feature>
<keyword evidence="2" id="KW-0067">ATP-binding</keyword>
<dbReference type="Gene3D" id="3.40.50.300">
    <property type="entry name" value="P-loop containing nucleotide triphosphate hydrolases"/>
    <property type="match status" value="1"/>
</dbReference>
<dbReference type="SUPFAM" id="SSF52540">
    <property type="entry name" value="P-loop containing nucleoside triphosphate hydrolases"/>
    <property type="match status" value="1"/>
</dbReference>
<name>A0A5C4J3F8_9ACTN</name>
<reference evidence="2 3" key="1">
    <citation type="submission" date="2019-05" db="EMBL/GenBank/DDBJ databases">
        <title>Draft genome sequence of Actinomadura sp. 14C53.</title>
        <authorList>
            <person name="Saricaoglu S."/>
            <person name="Isik K."/>
        </authorList>
    </citation>
    <scope>NUCLEOTIDE SEQUENCE [LARGE SCALE GENOMIC DNA]</scope>
    <source>
        <strain evidence="2 3">14C53</strain>
    </source>
</reference>
<dbReference type="AlphaFoldDB" id="A0A5C4J3F8"/>
<dbReference type="Pfam" id="PF13401">
    <property type="entry name" value="AAA_22"/>
    <property type="match status" value="1"/>
</dbReference>
<feature type="domain" description="ORC1/DEAH AAA+ ATPase" evidence="1">
    <location>
        <begin position="88"/>
        <end position="184"/>
    </location>
</feature>
<gene>
    <name evidence="2" type="ORF">ETD83_32935</name>
</gene>
<dbReference type="EMBL" id="VCKW01000245">
    <property type="protein sequence ID" value="TMQ90983.1"/>
    <property type="molecule type" value="Genomic_DNA"/>
</dbReference>
<dbReference type="GO" id="GO:0043531">
    <property type="term" value="F:ADP binding"/>
    <property type="evidence" value="ECO:0007669"/>
    <property type="project" value="InterPro"/>
</dbReference>
<accession>A0A5C4J3F8</accession>
<dbReference type="OrthoDB" id="5521887at2"/>
<dbReference type="InterPro" id="IPR049945">
    <property type="entry name" value="AAA_22"/>
</dbReference>
<dbReference type="PANTHER" id="PTHR47691">
    <property type="entry name" value="REGULATOR-RELATED"/>
    <property type="match status" value="1"/>
</dbReference>
<protein>
    <submittedName>
        <fullName evidence="2">ATP-binding protein</fullName>
    </submittedName>
</protein>
<dbReference type="Proteomes" id="UP000309174">
    <property type="component" value="Unassembled WGS sequence"/>
</dbReference>
<organism evidence="2 3">
    <name type="scientific">Actinomadura soli</name>
    <dbReference type="NCBI Taxonomy" id="2508997"/>
    <lineage>
        <taxon>Bacteria</taxon>
        <taxon>Bacillati</taxon>
        <taxon>Actinomycetota</taxon>
        <taxon>Actinomycetes</taxon>
        <taxon>Streptosporangiales</taxon>
        <taxon>Thermomonosporaceae</taxon>
        <taxon>Actinomadura</taxon>
    </lineage>
</organism>
<dbReference type="RefSeq" id="WP_138649115.1">
    <property type="nucleotide sequence ID" value="NZ_VCKW01000245.1"/>
</dbReference>
<comment type="caution">
    <text evidence="2">The sequence shown here is derived from an EMBL/GenBank/DDBJ whole genome shotgun (WGS) entry which is preliminary data.</text>
</comment>
<keyword evidence="3" id="KW-1185">Reference proteome</keyword>
<dbReference type="GO" id="GO:0005524">
    <property type="term" value="F:ATP binding"/>
    <property type="evidence" value="ECO:0007669"/>
    <property type="project" value="UniProtKB-KW"/>
</dbReference>
<evidence type="ECO:0000259" key="1">
    <source>
        <dbReference type="Pfam" id="PF13401"/>
    </source>
</evidence>
<dbReference type="InterPro" id="IPR027417">
    <property type="entry name" value="P-loop_NTPase"/>
</dbReference>
<sequence>MTGPGHRNDFIGDGGDVHAVVQAGAVHGGMHITLPVPRPAAMPVPAQLRAAPACWADRTDELELLGRYAQPGASFDNGQAPSSTGHHDTPTLIVITGAGGVGKTALALRWLHQLRPQYNDGQVFTDLRGFSGTRPADPGEVLERFLRALGITPDQLPRDVHEQSALFRSVTAARRLIILLDNAASAAQVRPLLPGAGRCLVVVTARRTLPGLRVEGAHYLDLHPLDETGALQLLDAMVGADRTAADVDAARTLIAHCGRLPLALTACAAHLATHPHT</sequence>
<proteinExistence type="predicted"/>
<dbReference type="PRINTS" id="PR00364">
    <property type="entry name" value="DISEASERSIST"/>
</dbReference>
<keyword evidence="2" id="KW-0547">Nucleotide-binding</keyword>
<evidence type="ECO:0000313" key="2">
    <source>
        <dbReference type="EMBL" id="TMQ90983.1"/>
    </source>
</evidence>
<evidence type="ECO:0000313" key="3">
    <source>
        <dbReference type="Proteomes" id="UP000309174"/>
    </source>
</evidence>